<dbReference type="InterPro" id="IPR024775">
    <property type="entry name" value="DinB-like"/>
</dbReference>
<dbReference type="Pfam" id="PF12867">
    <property type="entry name" value="DinB_2"/>
    <property type="match status" value="1"/>
</dbReference>
<proteinExistence type="predicted"/>
<dbReference type="EMBL" id="UOEU01000338">
    <property type="protein sequence ID" value="VAW32253.1"/>
    <property type="molecule type" value="Genomic_DNA"/>
</dbReference>
<sequence>MLDFTPVRNKEMSYAELAADLTIEDLRRFSNEVIDYQLSLIADCTDADVVFVPQDPEAHDSYATDESDAEIAWTLGHLIVHVTASTEEGVALAAEMARGVVRDGRSRSEVPWQTVTTLAQCRQRLEESRRMRLASLDMWPDEPHLDNKAIPWEAVGEIDAYGYFILGMSHEQGHLAQIENVITQAKAARAA</sequence>
<dbReference type="SUPFAM" id="SSF109854">
    <property type="entry name" value="DinB/YfiT-like putative metalloenzymes"/>
    <property type="match status" value="1"/>
</dbReference>
<organism evidence="2">
    <name type="scientific">hydrothermal vent metagenome</name>
    <dbReference type="NCBI Taxonomy" id="652676"/>
    <lineage>
        <taxon>unclassified sequences</taxon>
        <taxon>metagenomes</taxon>
        <taxon>ecological metagenomes</taxon>
    </lineage>
</organism>
<protein>
    <recommendedName>
        <fullName evidence="1">DinB-like domain-containing protein</fullName>
    </recommendedName>
</protein>
<feature type="domain" description="DinB-like" evidence="1">
    <location>
        <begin position="35"/>
        <end position="178"/>
    </location>
</feature>
<accession>A0A3B0UVQ2</accession>
<reference evidence="2" key="1">
    <citation type="submission" date="2018-06" db="EMBL/GenBank/DDBJ databases">
        <authorList>
            <person name="Zhirakovskaya E."/>
        </authorList>
    </citation>
    <scope>NUCLEOTIDE SEQUENCE</scope>
</reference>
<evidence type="ECO:0000313" key="2">
    <source>
        <dbReference type="EMBL" id="VAW32253.1"/>
    </source>
</evidence>
<dbReference type="AlphaFoldDB" id="A0A3B0UVQ2"/>
<name>A0A3B0UVQ2_9ZZZZ</name>
<dbReference type="InterPro" id="IPR034660">
    <property type="entry name" value="DinB/YfiT-like"/>
</dbReference>
<dbReference type="Gene3D" id="1.20.120.450">
    <property type="entry name" value="dinb family like domain"/>
    <property type="match status" value="1"/>
</dbReference>
<gene>
    <name evidence="2" type="ORF">MNBD_CHLOROFLEXI01-3229</name>
</gene>
<evidence type="ECO:0000259" key="1">
    <source>
        <dbReference type="Pfam" id="PF12867"/>
    </source>
</evidence>